<keyword evidence="1" id="KW-0812">Transmembrane</keyword>
<dbReference type="EMBL" id="JALLPB020000142">
    <property type="protein sequence ID" value="KAL3816567.1"/>
    <property type="molecule type" value="Genomic_DNA"/>
</dbReference>
<keyword evidence="1" id="KW-1133">Transmembrane helix</keyword>
<feature type="signal peptide" evidence="2">
    <location>
        <begin position="1"/>
        <end position="15"/>
    </location>
</feature>
<feature type="chain" id="PRO_5044877073" evidence="2">
    <location>
        <begin position="16"/>
        <end position="386"/>
    </location>
</feature>
<keyword evidence="2" id="KW-0732">Signal</keyword>
<comment type="caution">
    <text evidence="3">The sequence shown here is derived from an EMBL/GenBank/DDBJ whole genome shotgun (WGS) entry which is preliminary data.</text>
</comment>
<keyword evidence="4" id="KW-1185">Reference proteome</keyword>
<accession>A0ABD3RWH2</accession>
<dbReference type="AlphaFoldDB" id="A0ABD3RWH2"/>
<keyword evidence="1" id="KW-0472">Membrane</keyword>
<gene>
    <name evidence="3" type="ORF">ACHAXA_003807</name>
</gene>
<evidence type="ECO:0000313" key="3">
    <source>
        <dbReference type="EMBL" id="KAL3816567.1"/>
    </source>
</evidence>
<evidence type="ECO:0000313" key="4">
    <source>
        <dbReference type="Proteomes" id="UP001530377"/>
    </source>
</evidence>
<feature type="transmembrane region" description="Helical" evidence="1">
    <location>
        <begin position="352"/>
        <end position="372"/>
    </location>
</feature>
<evidence type="ECO:0000256" key="2">
    <source>
        <dbReference type="SAM" id="SignalP"/>
    </source>
</evidence>
<proteinExistence type="predicted"/>
<dbReference type="Proteomes" id="UP001530377">
    <property type="component" value="Unassembled WGS sequence"/>
</dbReference>
<organism evidence="3 4">
    <name type="scientific">Cyclostephanos tholiformis</name>
    <dbReference type="NCBI Taxonomy" id="382380"/>
    <lineage>
        <taxon>Eukaryota</taxon>
        <taxon>Sar</taxon>
        <taxon>Stramenopiles</taxon>
        <taxon>Ochrophyta</taxon>
        <taxon>Bacillariophyta</taxon>
        <taxon>Coscinodiscophyceae</taxon>
        <taxon>Thalassiosirophycidae</taxon>
        <taxon>Stephanodiscales</taxon>
        <taxon>Stephanodiscaceae</taxon>
        <taxon>Cyclostephanos</taxon>
    </lineage>
</organism>
<sequence length="386" mass="42581">MKFVLASLFAAVASAVDVIPQSSISASSPLGQRLLSEARLLENNQNQVDYTWVANMDLKYQGCYHTQVWNGDANENEDVKVSTQRLVRFRLCQSGTCSATNAAGCDGSYGDYVIGMETYLASYMEIIQKDHEYNCKYEEQYGEVAACENADNKDYCKYDTYMAKGMEYCIDRNPYEEDNGNKNGQNQNEMMNKIAQGCQQFKVQNRRQLEDQVKYYMGAYCSDSGGAIHLGLFSDDTCTTFVDESKGADTYLSLTGYALPYSDTTMIGTECVSCKEPKDVNQNGQNDQYDADEVKEACENLYAGSGKCESQLTALVDAGTATTSACNFIAGVKIYRKNGSIIKAQASAGTTASVFIGLFATSFVLLGGYAYYLKTKLDRAKVNIDE</sequence>
<name>A0ABD3RWH2_9STRA</name>
<protein>
    <submittedName>
        <fullName evidence="3">Uncharacterized protein</fullName>
    </submittedName>
</protein>
<reference evidence="3 4" key="1">
    <citation type="submission" date="2024-10" db="EMBL/GenBank/DDBJ databases">
        <title>Updated reference genomes for cyclostephanoid diatoms.</title>
        <authorList>
            <person name="Roberts W.R."/>
            <person name="Alverson A.J."/>
        </authorList>
    </citation>
    <scope>NUCLEOTIDE SEQUENCE [LARGE SCALE GENOMIC DNA]</scope>
    <source>
        <strain evidence="3 4">AJA228-03</strain>
    </source>
</reference>
<evidence type="ECO:0000256" key="1">
    <source>
        <dbReference type="SAM" id="Phobius"/>
    </source>
</evidence>